<organism evidence="1 2">
    <name type="scientific">Nephila pilipes</name>
    <name type="common">Giant wood spider</name>
    <name type="synonym">Nephila maculata</name>
    <dbReference type="NCBI Taxonomy" id="299642"/>
    <lineage>
        <taxon>Eukaryota</taxon>
        <taxon>Metazoa</taxon>
        <taxon>Ecdysozoa</taxon>
        <taxon>Arthropoda</taxon>
        <taxon>Chelicerata</taxon>
        <taxon>Arachnida</taxon>
        <taxon>Araneae</taxon>
        <taxon>Araneomorphae</taxon>
        <taxon>Entelegynae</taxon>
        <taxon>Araneoidea</taxon>
        <taxon>Nephilidae</taxon>
        <taxon>Nephila</taxon>
    </lineage>
</organism>
<dbReference type="Proteomes" id="UP000887013">
    <property type="component" value="Unassembled WGS sequence"/>
</dbReference>
<protein>
    <submittedName>
        <fullName evidence="1">Uncharacterized protein</fullName>
    </submittedName>
</protein>
<feature type="non-terminal residue" evidence="1">
    <location>
        <position position="1"/>
    </location>
</feature>
<dbReference type="EMBL" id="BMAW01087470">
    <property type="protein sequence ID" value="GFS29984.1"/>
    <property type="molecule type" value="Genomic_DNA"/>
</dbReference>
<proteinExistence type="predicted"/>
<dbReference type="AlphaFoldDB" id="A0A8X6M5Q8"/>
<comment type="caution">
    <text evidence="1">The sequence shown here is derived from an EMBL/GenBank/DDBJ whole genome shotgun (WGS) entry which is preliminary data.</text>
</comment>
<reference evidence="1" key="1">
    <citation type="submission" date="2020-08" db="EMBL/GenBank/DDBJ databases">
        <title>Multicomponent nature underlies the extraordinary mechanical properties of spider dragline silk.</title>
        <authorList>
            <person name="Kono N."/>
            <person name="Nakamura H."/>
            <person name="Mori M."/>
            <person name="Yoshida Y."/>
            <person name="Ohtoshi R."/>
            <person name="Malay A.D."/>
            <person name="Moran D.A.P."/>
            <person name="Tomita M."/>
            <person name="Numata K."/>
            <person name="Arakawa K."/>
        </authorList>
    </citation>
    <scope>NUCLEOTIDE SEQUENCE</scope>
</reference>
<sequence length="129" mass="14983">ESRAIWDTEVLALFIAANARSNLELLKKDSHDALQRELTMLLSYDSLQNKVDFTIFKRFCRLKRKEKTVALISVERGFIVTLIPCIGARGEFVSPLVISQRKNMNEQLLDHRIVPTIRLDTDKQFYKMV</sequence>
<gene>
    <name evidence="1" type="ORF">NPIL_40741</name>
</gene>
<evidence type="ECO:0000313" key="2">
    <source>
        <dbReference type="Proteomes" id="UP000887013"/>
    </source>
</evidence>
<name>A0A8X6M5Q8_NEPPI</name>
<keyword evidence="2" id="KW-1185">Reference proteome</keyword>
<evidence type="ECO:0000313" key="1">
    <source>
        <dbReference type="EMBL" id="GFS29984.1"/>
    </source>
</evidence>
<accession>A0A8X6M5Q8</accession>